<proteinExistence type="predicted"/>
<reference evidence="1 2" key="1">
    <citation type="submission" date="2024-09" db="EMBL/GenBank/DDBJ databases">
        <authorList>
            <person name="Sun Q."/>
            <person name="Mori K."/>
        </authorList>
    </citation>
    <scope>NUCLEOTIDE SEQUENCE [LARGE SCALE GENOMIC DNA]</scope>
    <source>
        <strain evidence="1 2">JCM 15389</strain>
    </source>
</reference>
<dbReference type="PANTHER" id="PTHR30121:SF6">
    <property type="entry name" value="SLR6007 PROTEIN"/>
    <property type="match status" value="1"/>
</dbReference>
<comment type="caution">
    <text evidence="1">The sequence shown here is derived from an EMBL/GenBank/DDBJ whole genome shotgun (WGS) entry which is preliminary data.</text>
</comment>
<dbReference type="InterPro" id="IPR027417">
    <property type="entry name" value="P-loop_NTPase"/>
</dbReference>
<dbReference type="SUPFAM" id="SSF52540">
    <property type="entry name" value="P-loop containing nucleoside triphosphate hydrolases"/>
    <property type="match status" value="1"/>
</dbReference>
<keyword evidence="2" id="KW-1185">Reference proteome</keyword>
<dbReference type="RefSeq" id="WP_377790785.1">
    <property type="nucleotide sequence ID" value="NZ_JBHLYQ010000234.1"/>
</dbReference>
<accession>A0ABV6C5S1</accession>
<gene>
    <name evidence="1" type="ORF">ACFFRE_13020</name>
</gene>
<evidence type="ECO:0000313" key="1">
    <source>
        <dbReference type="EMBL" id="MFC0083050.1"/>
    </source>
</evidence>
<dbReference type="InterPro" id="IPR051162">
    <property type="entry name" value="T4SS_component"/>
</dbReference>
<dbReference type="Pfam" id="PF12846">
    <property type="entry name" value="AAA_10"/>
    <property type="match status" value="1"/>
</dbReference>
<dbReference type="PANTHER" id="PTHR30121">
    <property type="entry name" value="UNCHARACTERIZED PROTEIN YJGR-RELATED"/>
    <property type="match status" value="1"/>
</dbReference>
<protein>
    <submittedName>
        <fullName evidence="1">VirB4 family type IV secretion system protein</fullName>
    </submittedName>
</protein>
<sequence length="419" mass="43346">MSRAAHEATTRHLGALYPFGLGEPLGVPGPLIGRDHGGQPFCFDPFACYRQGLVTNPNVVVFGQLGRGKSALVKTLLWRLAVFGRRAWVVDPKGEYGPLAEALGARPIRLRPAGTVRLNPLDAPKGDDGDPRGEDQRRAALIGAVAEATLGRALSPQERAALALAVEERGRREAVPTLPGVVAALLAPTAEAAARVGTDPGGLAAEGRAVALELHRLVDGDLRGLFDGPTSAGLDLQGPCVVLDVSALFRSAALGPAMVLATAWLEAQLPTVDGGVVLVVDEAWAVLADLGVARWLQATWKLARARGVAHVAVLHRVSDLLGAGGPEHERLALGLLADSETRVVYAQAPGELAAARELLGLSSTEARLVPHLGRGRALWKVGGRSLVVQHLLGPADGPVVGTDAAMPAAPTSAASGAGR</sequence>
<dbReference type="Gene3D" id="1.10.8.730">
    <property type="match status" value="1"/>
</dbReference>
<dbReference type="Gene3D" id="3.40.50.300">
    <property type="entry name" value="P-loop containing nucleotide triphosphate hydrolases"/>
    <property type="match status" value="1"/>
</dbReference>
<organism evidence="1 2">
    <name type="scientific">Aciditerrimonas ferrireducens</name>
    <dbReference type="NCBI Taxonomy" id="667306"/>
    <lineage>
        <taxon>Bacteria</taxon>
        <taxon>Bacillati</taxon>
        <taxon>Actinomycetota</taxon>
        <taxon>Acidimicrobiia</taxon>
        <taxon>Acidimicrobiales</taxon>
        <taxon>Acidimicrobiaceae</taxon>
        <taxon>Aciditerrimonas</taxon>
    </lineage>
</organism>
<dbReference type="EMBL" id="JBHLYQ010000234">
    <property type="protein sequence ID" value="MFC0083050.1"/>
    <property type="molecule type" value="Genomic_DNA"/>
</dbReference>
<name>A0ABV6C5S1_9ACTN</name>
<evidence type="ECO:0000313" key="2">
    <source>
        <dbReference type="Proteomes" id="UP001589788"/>
    </source>
</evidence>
<dbReference type="Proteomes" id="UP001589788">
    <property type="component" value="Unassembled WGS sequence"/>
</dbReference>